<feature type="non-terminal residue" evidence="1">
    <location>
        <position position="229"/>
    </location>
</feature>
<dbReference type="Proteomes" id="UP001172159">
    <property type="component" value="Unassembled WGS sequence"/>
</dbReference>
<dbReference type="AlphaFoldDB" id="A0AA40ERY9"/>
<accession>A0AA40ERY9</accession>
<dbReference type="PANTHER" id="PTHR42085">
    <property type="entry name" value="F-BOX DOMAIN-CONTAINING PROTEIN"/>
    <property type="match status" value="1"/>
</dbReference>
<gene>
    <name evidence="1" type="ORF">B0T21DRAFT_252788</name>
</gene>
<sequence length="229" mass="26570">LAPSKTLSDFERLPGEVRNMIYGYSLKANKSIIPRVPEIRITTASRSPRTGLAPGTLLGLALGFNKEISQEVLTYFYGQNKFAISIPYHKAWANRIGRKNAACIRELTIHCEAKSNRAENYLTEMQHSLEKRFRNLRVIEYNCEWYMFNTQVFLQKMTAKHMASSWKYFKRLEMVNVQHFNMADQIKANSPAWELLVKLCNQSKVKVVATSRQKIFLNDRAAVEWDKDQ</sequence>
<protein>
    <submittedName>
        <fullName evidence="1">Uncharacterized protein</fullName>
    </submittedName>
</protein>
<proteinExistence type="predicted"/>
<feature type="non-terminal residue" evidence="1">
    <location>
        <position position="1"/>
    </location>
</feature>
<evidence type="ECO:0000313" key="1">
    <source>
        <dbReference type="EMBL" id="KAK0744400.1"/>
    </source>
</evidence>
<reference evidence="1" key="1">
    <citation type="submission" date="2023-06" db="EMBL/GenBank/DDBJ databases">
        <title>Genome-scale phylogeny and comparative genomics of the fungal order Sordariales.</title>
        <authorList>
            <consortium name="Lawrence Berkeley National Laboratory"/>
            <person name="Hensen N."/>
            <person name="Bonometti L."/>
            <person name="Westerberg I."/>
            <person name="Brannstrom I.O."/>
            <person name="Guillou S."/>
            <person name="Cros-Aarteil S."/>
            <person name="Calhoun S."/>
            <person name="Haridas S."/>
            <person name="Kuo A."/>
            <person name="Mondo S."/>
            <person name="Pangilinan J."/>
            <person name="Riley R."/>
            <person name="Labutti K."/>
            <person name="Andreopoulos B."/>
            <person name="Lipzen A."/>
            <person name="Chen C."/>
            <person name="Yanf M."/>
            <person name="Daum C."/>
            <person name="Ng V."/>
            <person name="Clum A."/>
            <person name="Steindorff A."/>
            <person name="Ohm R."/>
            <person name="Martin F."/>
            <person name="Silar P."/>
            <person name="Natvig D."/>
            <person name="Lalanne C."/>
            <person name="Gautier V."/>
            <person name="Ament-Velasquez S.L."/>
            <person name="Kruys A."/>
            <person name="Hutchinson M.I."/>
            <person name="Powell A.J."/>
            <person name="Barry K."/>
            <person name="Miller A.N."/>
            <person name="Grigoriev I.V."/>
            <person name="Debuchy R."/>
            <person name="Gladieux P."/>
            <person name="Thoren M.H."/>
            <person name="Johannesson H."/>
        </authorList>
    </citation>
    <scope>NUCLEOTIDE SEQUENCE</scope>
    <source>
        <strain evidence="1">CBS 540.89</strain>
    </source>
</reference>
<dbReference type="EMBL" id="JAUKTV010000002">
    <property type="protein sequence ID" value="KAK0744400.1"/>
    <property type="molecule type" value="Genomic_DNA"/>
</dbReference>
<dbReference type="PANTHER" id="PTHR42085:SF2">
    <property type="entry name" value="F-BOX DOMAIN-CONTAINING PROTEIN"/>
    <property type="match status" value="1"/>
</dbReference>
<name>A0AA40ERY9_9PEZI</name>
<keyword evidence="2" id="KW-1185">Reference proteome</keyword>
<organism evidence="1 2">
    <name type="scientific">Apiosordaria backusii</name>
    <dbReference type="NCBI Taxonomy" id="314023"/>
    <lineage>
        <taxon>Eukaryota</taxon>
        <taxon>Fungi</taxon>
        <taxon>Dikarya</taxon>
        <taxon>Ascomycota</taxon>
        <taxon>Pezizomycotina</taxon>
        <taxon>Sordariomycetes</taxon>
        <taxon>Sordariomycetidae</taxon>
        <taxon>Sordariales</taxon>
        <taxon>Lasiosphaeriaceae</taxon>
        <taxon>Apiosordaria</taxon>
    </lineage>
</organism>
<dbReference type="InterPro" id="IPR038883">
    <property type="entry name" value="AN11006-like"/>
</dbReference>
<evidence type="ECO:0000313" key="2">
    <source>
        <dbReference type="Proteomes" id="UP001172159"/>
    </source>
</evidence>
<comment type="caution">
    <text evidence="1">The sequence shown here is derived from an EMBL/GenBank/DDBJ whole genome shotgun (WGS) entry which is preliminary data.</text>
</comment>